<dbReference type="AlphaFoldDB" id="A0A5C6RL52"/>
<reference evidence="3 4" key="1">
    <citation type="submission" date="2019-08" db="EMBL/GenBank/DDBJ databases">
        <title>Genome of Phaeodactylibacter luteus.</title>
        <authorList>
            <person name="Bowman J.P."/>
        </authorList>
    </citation>
    <scope>NUCLEOTIDE SEQUENCE [LARGE SCALE GENOMIC DNA]</scope>
    <source>
        <strain evidence="3 4">KCTC 42180</strain>
    </source>
</reference>
<organism evidence="3 4">
    <name type="scientific">Phaeodactylibacter luteus</name>
    <dbReference type="NCBI Taxonomy" id="1564516"/>
    <lineage>
        <taxon>Bacteria</taxon>
        <taxon>Pseudomonadati</taxon>
        <taxon>Bacteroidota</taxon>
        <taxon>Saprospiria</taxon>
        <taxon>Saprospirales</taxon>
        <taxon>Haliscomenobacteraceae</taxon>
        <taxon>Phaeodactylibacter</taxon>
    </lineage>
</organism>
<dbReference type="Proteomes" id="UP000321580">
    <property type="component" value="Unassembled WGS sequence"/>
</dbReference>
<sequence>MSMNIYLNWLALAWLMSFAACGVADKPKEPIFQVAFGSCAHQDKPQPMLRVAAALSPDAFVFLGDNIYGDTRDMDTLRAKYRRLSAKPEFRALKERVPLYAVWDDHDYGENDAGRHYPFKEASKDIFMDFWEVPAQSPRRGRPGIYGMEWIEKEGLRVQLLLLDTRTFRDGLLRREPTDTLHFKNDYRPNGSPDSTFLGEAQWAWLETALSLPADLRVIASSNQFSHTYNGWESWNNVPHERARMLETIRKTGAEGVVFISGDVHWGEISRQPVPVAYPIYDVTSSGITETWPKIEPNANRVGEAVPENNIGLISVQAGATPTLTLSLIGSTGQARSEVVVPLDELSFKTE</sequence>
<accession>A0A5C6RL52</accession>
<dbReference type="RefSeq" id="WP_147167535.1">
    <property type="nucleotide sequence ID" value="NZ_VOOR01000019.1"/>
</dbReference>
<evidence type="ECO:0000313" key="3">
    <source>
        <dbReference type="EMBL" id="TXB63131.1"/>
    </source>
</evidence>
<name>A0A5C6RL52_9BACT</name>
<protein>
    <submittedName>
        <fullName evidence="3">Alkaline phosphatase family protein</fullName>
    </submittedName>
</protein>
<dbReference type="Gene3D" id="3.60.21.70">
    <property type="entry name" value="PhoD-like phosphatase"/>
    <property type="match status" value="1"/>
</dbReference>
<dbReference type="PANTHER" id="PTHR33987">
    <property type="entry name" value="CALCINEURIN-LIKE METALLO-PHOSPHOESTERASE SUPERFAMILY PROTEIN"/>
    <property type="match status" value="1"/>
</dbReference>
<dbReference type="SUPFAM" id="SSF56300">
    <property type="entry name" value="Metallo-dependent phosphatases"/>
    <property type="match status" value="1"/>
</dbReference>
<dbReference type="PANTHER" id="PTHR33987:SF1">
    <property type="entry name" value="CALCINEURIN-LIKE METALLO-PHOSPHOESTERASE SUPERFAMILY PROTEIN"/>
    <property type="match status" value="1"/>
</dbReference>
<comment type="caution">
    <text evidence="3">The sequence shown here is derived from an EMBL/GenBank/DDBJ whole genome shotgun (WGS) entry which is preliminary data.</text>
</comment>
<dbReference type="InterPro" id="IPR029052">
    <property type="entry name" value="Metallo-depent_PP-like"/>
</dbReference>
<keyword evidence="4" id="KW-1185">Reference proteome</keyword>
<dbReference type="CDD" id="cd07389">
    <property type="entry name" value="MPP_PhoD"/>
    <property type="match status" value="1"/>
</dbReference>
<dbReference type="OrthoDB" id="9763616at2"/>
<feature type="signal peptide" evidence="1">
    <location>
        <begin position="1"/>
        <end position="19"/>
    </location>
</feature>
<dbReference type="InterPro" id="IPR018946">
    <property type="entry name" value="PhoD-like_MPP"/>
</dbReference>
<feature type="domain" description="PhoD-like phosphatase metallophosphatase" evidence="2">
    <location>
        <begin position="38"/>
        <end position="268"/>
    </location>
</feature>
<dbReference type="InterPro" id="IPR038607">
    <property type="entry name" value="PhoD-like_sf"/>
</dbReference>
<keyword evidence="1" id="KW-0732">Signal</keyword>
<gene>
    <name evidence="3" type="ORF">FRY97_10765</name>
</gene>
<evidence type="ECO:0000313" key="4">
    <source>
        <dbReference type="Proteomes" id="UP000321580"/>
    </source>
</evidence>
<proteinExistence type="predicted"/>
<evidence type="ECO:0000259" key="2">
    <source>
        <dbReference type="Pfam" id="PF09423"/>
    </source>
</evidence>
<dbReference type="EMBL" id="VOOR01000019">
    <property type="protein sequence ID" value="TXB63131.1"/>
    <property type="molecule type" value="Genomic_DNA"/>
</dbReference>
<dbReference type="Pfam" id="PF09423">
    <property type="entry name" value="PhoD"/>
    <property type="match status" value="1"/>
</dbReference>
<feature type="chain" id="PRO_5023108971" evidence="1">
    <location>
        <begin position="20"/>
        <end position="351"/>
    </location>
</feature>
<evidence type="ECO:0000256" key="1">
    <source>
        <dbReference type="SAM" id="SignalP"/>
    </source>
</evidence>